<evidence type="ECO:0000256" key="2">
    <source>
        <dbReference type="ARBA" id="ARBA00022741"/>
    </source>
</evidence>
<evidence type="ECO:0000313" key="5">
    <source>
        <dbReference type="EMBL" id="RCN58480.1"/>
    </source>
</evidence>
<evidence type="ECO:0000256" key="1">
    <source>
        <dbReference type="ARBA" id="ARBA00022448"/>
    </source>
</evidence>
<dbReference type="GO" id="GO:0005524">
    <property type="term" value="F:ATP binding"/>
    <property type="evidence" value="ECO:0007669"/>
    <property type="project" value="UniProtKB-KW"/>
</dbReference>
<reference evidence="5 6" key="1">
    <citation type="submission" date="2018-02" db="EMBL/GenBank/DDBJ databases">
        <title>Insights into the biology of acidophilic members of the Acidiferrobacteraceae family derived from comparative genomic analyses.</title>
        <authorList>
            <person name="Issotta F."/>
            <person name="Thyssen C."/>
            <person name="Mena C."/>
            <person name="Moya A."/>
            <person name="Bellenberg S."/>
            <person name="Sproer C."/>
            <person name="Covarrubias P.C."/>
            <person name="Sand W."/>
            <person name="Quatrini R."/>
            <person name="Vera M."/>
        </authorList>
    </citation>
    <scope>NUCLEOTIDE SEQUENCE [LARGE SCALE GENOMIC DNA]</scope>
    <source>
        <strain evidence="6">m-1</strain>
    </source>
</reference>
<accession>A0A368HJL5</accession>
<dbReference type="Gene3D" id="3.40.50.300">
    <property type="entry name" value="P-loop containing nucleotide triphosphate hydrolases"/>
    <property type="match status" value="1"/>
</dbReference>
<keyword evidence="1" id="KW-0813">Transport</keyword>
<dbReference type="InterPro" id="IPR003439">
    <property type="entry name" value="ABC_transporter-like_ATP-bd"/>
</dbReference>
<keyword evidence="3 5" id="KW-0067">ATP-binding</keyword>
<dbReference type="Pfam" id="PF00005">
    <property type="entry name" value="ABC_tran"/>
    <property type="match status" value="1"/>
</dbReference>
<protein>
    <submittedName>
        <fullName evidence="5">ABC transporter ATP-binding protein</fullName>
    </submittedName>
</protein>
<dbReference type="EMBL" id="PSYR01000001">
    <property type="protein sequence ID" value="RCN58480.1"/>
    <property type="molecule type" value="Genomic_DNA"/>
</dbReference>
<gene>
    <name evidence="5" type="ORF">C4900_01410</name>
</gene>
<dbReference type="GO" id="GO:0016887">
    <property type="term" value="F:ATP hydrolysis activity"/>
    <property type="evidence" value="ECO:0007669"/>
    <property type="project" value="InterPro"/>
</dbReference>
<evidence type="ECO:0000313" key="6">
    <source>
        <dbReference type="Proteomes" id="UP000253250"/>
    </source>
</evidence>
<dbReference type="RefSeq" id="WP_114282168.1">
    <property type="nucleotide sequence ID" value="NZ_CP080624.1"/>
</dbReference>
<proteinExistence type="predicted"/>
<dbReference type="SMART" id="SM00382">
    <property type="entry name" value="AAA"/>
    <property type="match status" value="1"/>
</dbReference>
<dbReference type="OrthoDB" id="9802264at2"/>
<sequence>MILDHVVEMEHVSTRFGRHVVHEDITLTVARGEILGLVGGSGSGKTTLVREMIGLDQPSAGHVSLFGERLDRIGGEALAALRNRCGVLFQGGALFSAFTVFENVAFPLQEYRAIEPTLIRDLVYMKLTQVGLGPEVAARLPAELSGGMTKRAALARALALEPELLFLDEPTSGLDPVAAQAFVHHLQNLHKELKFTAVVITHDLDLMHDLCTALAILADHRIVARGTPAEVATNPHPFVQAMFSGERGQRVFGAMAS</sequence>
<evidence type="ECO:0000259" key="4">
    <source>
        <dbReference type="PROSITE" id="PS50893"/>
    </source>
</evidence>
<name>A0A368HJL5_9GAMM</name>
<keyword evidence="6" id="KW-1185">Reference proteome</keyword>
<feature type="domain" description="ABC transporter" evidence="4">
    <location>
        <begin position="7"/>
        <end position="244"/>
    </location>
</feature>
<dbReference type="SUPFAM" id="SSF52540">
    <property type="entry name" value="P-loop containing nucleoside triphosphate hydrolases"/>
    <property type="match status" value="1"/>
</dbReference>
<evidence type="ECO:0000256" key="3">
    <source>
        <dbReference type="ARBA" id="ARBA00022840"/>
    </source>
</evidence>
<dbReference type="AlphaFoldDB" id="A0A368HJL5"/>
<keyword evidence="2" id="KW-0547">Nucleotide-binding</keyword>
<dbReference type="PANTHER" id="PTHR43023:SF3">
    <property type="entry name" value="PROTEIN TRIGALACTOSYLDIACYLGLYCEROL 3, CHLOROPLASTIC"/>
    <property type="match status" value="1"/>
</dbReference>
<comment type="caution">
    <text evidence="5">The sequence shown here is derived from an EMBL/GenBank/DDBJ whole genome shotgun (WGS) entry which is preliminary data.</text>
</comment>
<organism evidence="5 6">
    <name type="scientific">Acidiferrobacter thiooxydans</name>
    <dbReference type="NCBI Taxonomy" id="163359"/>
    <lineage>
        <taxon>Bacteria</taxon>
        <taxon>Pseudomonadati</taxon>
        <taxon>Pseudomonadota</taxon>
        <taxon>Gammaproteobacteria</taxon>
        <taxon>Acidiferrobacterales</taxon>
        <taxon>Acidiferrobacteraceae</taxon>
        <taxon>Acidiferrobacter</taxon>
    </lineage>
</organism>
<dbReference type="PROSITE" id="PS50893">
    <property type="entry name" value="ABC_TRANSPORTER_2"/>
    <property type="match status" value="1"/>
</dbReference>
<dbReference type="Proteomes" id="UP000253250">
    <property type="component" value="Unassembled WGS sequence"/>
</dbReference>
<dbReference type="InterPro" id="IPR003593">
    <property type="entry name" value="AAA+_ATPase"/>
</dbReference>
<dbReference type="PANTHER" id="PTHR43023">
    <property type="entry name" value="PROTEIN TRIGALACTOSYLDIACYLGLYCEROL 3, CHLOROPLASTIC"/>
    <property type="match status" value="1"/>
</dbReference>
<dbReference type="InterPro" id="IPR027417">
    <property type="entry name" value="P-loop_NTPase"/>
</dbReference>